<accession>A0A1I7FI32</accession>
<dbReference type="RefSeq" id="WP_068839214.1">
    <property type="nucleotide sequence ID" value="NZ_BMXC01000001.1"/>
</dbReference>
<keyword evidence="2" id="KW-1185">Reference proteome</keyword>
<dbReference type="Pfam" id="PF07722">
    <property type="entry name" value="Peptidase_C26"/>
    <property type="match status" value="1"/>
</dbReference>
<dbReference type="PANTHER" id="PTHR43235">
    <property type="entry name" value="GLUTAMINE AMIDOTRANSFERASE PB2B2.05-RELATED"/>
    <property type="match status" value="1"/>
</dbReference>
<reference evidence="2" key="1">
    <citation type="submission" date="2016-10" db="EMBL/GenBank/DDBJ databases">
        <authorList>
            <person name="Varghese N."/>
        </authorList>
    </citation>
    <scope>NUCLEOTIDE SEQUENCE [LARGE SCALE GENOMIC DNA]</scope>
    <source>
        <strain evidence="2">DSM 18820</strain>
    </source>
</reference>
<evidence type="ECO:0000313" key="2">
    <source>
        <dbReference type="Proteomes" id="UP000182491"/>
    </source>
</evidence>
<dbReference type="InterPro" id="IPR029062">
    <property type="entry name" value="Class_I_gatase-like"/>
</dbReference>
<gene>
    <name evidence="1" type="ORF">SAMN04487941_0218</name>
</gene>
<dbReference type="GO" id="GO:0016811">
    <property type="term" value="F:hydrolase activity, acting on carbon-nitrogen (but not peptide) bonds, in linear amides"/>
    <property type="evidence" value="ECO:0007669"/>
    <property type="project" value="InterPro"/>
</dbReference>
<dbReference type="GO" id="GO:0016740">
    <property type="term" value="F:transferase activity"/>
    <property type="evidence" value="ECO:0007669"/>
    <property type="project" value="UniProtKB-KW"/>
</dbReference>
<dbReference type="PROSITE" id="PS51273">
    <property type="entry name" value="GATASE_TYPE_1"/>
    <property type="match status" value="1"/>
</dbReference>
<dbReference type="EMBL" id="FPCA01000001">
    <property type="protein sequence ID" value="SFU35847.1"/>
    <property type="molecule type" value="Genomic_DNA"/>
</dbReference>
<dbReference type="PANTHER" id="PTHR43235:SF1">
    <property type="entry name" value="GLUTAMINE AMIDOTRANSFERASE PB2B2.05-RELATED"/>
    <property type="match status" value="1"/>
</dbReference>
<protein>
    <submittedName>
        <fullName evidence="1">Putative glutamine amidotransferase</fullName>
    </submittedName>
</protein>
<dbReference type="OrthoDB" id="9804920at2"/>
<dbReference type="Gene3D" id="3.40.50.880">
    <property type="match status" value="1"/>
</dbReference>
<keyword evidence="1" id="KW-0315">Glutamine amidotransferase</keyword>
<name>A0A1I7FI32_9BACT</name>
<sequence>MANLTKKYKIDRNRPTIGVTGPDKGGGTAWFFTAFGILLAGGWPVRITPSRPRTADGLQALVVGGGADVDPSTYEQDHVFDEYLQRTLKHPTKNIFQRVGRFARWLYYPALFLTRKLFSRKRSRSHGLDHARDHLEIQLIDQAVKKQLPILGICRGSQLLNVYFRGTLYQDINTFYLEEPNPSSIFPVKRVYIKEGSKLGSILGTRQLDVNALHNQAVKEPGKDIDIVAQEANQVVQGIENTVQEFVIGVQWHPEYLPQKKAHRRIFQTLVQHAAQVNQQIEERDMQEALAAPENEMLQAVHEQEEKLLQQQQNQF</sequence>
<dbReference type="Proteomes" id="UP000182491">
    <property type="component" value="Unassembled WGS sequence"/>
</dbReference>
<dbReference type="AlphaFoldDB" id="A0A1I7FI32"/>
<dbReference type="InterPro" id="IPR011697">
    <property type="entry name" value="Peptidase_C26"/>
</dbReference>
<dbReference type="SUPFAM" id="SSF52317">
    <property type="entry name" value="Class I glutamine amidotransferase-like"/>
    <property type="match status" value="1"/>
</dbReference>
<keyword evidence="1" id="KW-0808">Transferase</keyword>
<proteinExistence type="predicted"/>
<dbReference type="GO" id="GO:0005829">
    <property type="term" value="C:cytosol"/>
    <property type="evidence" value="ECO:0007669"/>
    <property type="project" value="TreeGrafter"/>
</dbReference>
<dbReference type="InterPro" id="IPR044668">
    <property type="entry name" value="PuuD-like"/>
</dbReference>
<evidence type="ECO:0000313" key="1">
    <source>
        <dbReference type="EMBL" id="SFU35847.1"/>
    </source>
</evidence>
<dbReference type="STRING" id="388950.GCA_001611675_03356"/>
<organism evidence="1 2">
    <name type="scientific">Pontibacter akesuensis</name>
    <dbReference type="NCBI Taxonomy" id="388950"/>
    <lineage>
        <taxon>Bacteria</taxon>
        <taxon>Pseudomonadati</taxon>
        <taxon>Bacteroidota</taxon>
        <taxon>Cytophagia</taxon>
        <taxon>Cytophagales</taxon>
        <taxon>Hymenobacteraceae</taxon>
        <taxon>Pontibacter</taxon>
    </lineage>
</organism>